<dbReference type="RefSeq" id="WP_031565088.1">
    <property type="nucleotide sequence ID" value="NZ_CAAAIS010000001.1"/>
</dbReference>
<organism evidence="3 4">
    <name type="scientific">Legionella wadsworthii</name>
    <dbReference type="NCBI Taxonomy" id="28088"/>
    <lineage>
        <taxon>Bacteria</taxon>
        <taxon>Pseudomonadati</taxon>
        <taxon>Pseudomonadota</taxon>
        <taxon>Gammaproteobacteria</taxon>
        <taxon>Legionellales</taxon>
        <taxon>Legionellaceae</taxon>
        <taxon>Legionella</taxon>
    </lineage>
</organism>
<dbReference type="STRING" id="1122170.GCA_000701265_00597"/>
<dbReference type="Pfam" id="PF00795">
    <property type="entry name" value="CN_hydrolase"/>
    <property type="match status" value="1"/>
</dbReference>
<keyword evidence="1 3" id="KW-0378">Hydrolase</keyword>
<dbReference type="GO" id="GO:0047417">
    <property type="term" value="F:N-carbamoyl-D-amino acid hydrolase activity"/>
    <property type="evidence" value="ECO:0007669"/>
    <property type="project" value="UniProtKB-EC"/>
</dbReference>
<gene>
    <name evidence="3" type="ORF">NCTC11532_01889</name>
</gene>
<dbReference type="EC" id="3.5.1.77" evidence="3"/>
<name>A0A378M035_9GAMM</name>
<evidence type="ECO:0000256" key="1">
    <source>
        <dbReference type="ARBA" id="ARBA00022801"/>
    </source>
</evidence>
<dbReference type="InterPro" id="IPR036526">
    <property type="entry name" value="C-N_Hydrolase_sf"/>
</dbReference>
<reference evidence="3 4" key="1">
    <citation type="submission" date="2018-06" db="EMBL/GenBank/DDBJ databases">
        <authorList>
            <consortium name="Pathogen Informatics"/>
            <person name="Doyle S."/>
        </authorList>
    </citation>
    <scope>NUCLEOTIDE SEQUENCE [LARGE SCALE GENOMIC DNA]</scope>
    <source>
        <strain evidence="3 4">NCTC11532</strain>
    </source>
</reference>
<keyword evidence="4" id="KW-1185">Reference proteome</keyword>
<dbReference type="CDD" id="cd07572">
    <property type="entry name" value="nit"/>
    <property type="match status" value="1"/>
</dbReference>
<proteinExistence type="predicted"/>
<evidence type="ECO:0000259" key="2">
    <source>
        <dbReference type="PROSITE" id="PS50263"/>
    </source>
</evidence>
<dbReference type="PANTHER" id="PTHR23088:SF27">
    <property type="entry name" value="DEAMINATED GLUTATHIONE AMIDASE"/>
    <property type="match status" value="1"/>
</dbReference>
<dbReference type="Proteomes" id="UP000255297">
    <property type="component" value="Unassembled WGS sequence"/>
</dbReference>
<feature type="domain" description="CN hydrolase" evidence="2">
    <location>
        <begin position="2"/>
        <end position="249"/>
    </location>
</feature>
<dbReference type="OrthoDB" id="9811121at2"/>
<dbReference type="EMBL" id="UGPB01000001">
    <property type="protein sequence ID" value="STY29691.1"/>
    <property type="molecule type" value="Genomic_DNA"/>
</dbReference>
<dbReference type="InterPro" id="IPR045254">
    <property type="entry name" value="Nit1/2_C-N_Hydrolase"/>
</dbReference>
<dbReference type="GO" id="GO:0000257">
    <property type="term" value="F:nitrilase activity"/>
    <property type="evidence" value="ECO:0007669"/>
    <property type="project" value="UniProtKB-EC"/>
</dbReference>
<sequence length="275" mass="30334">MARAALIQMVSSAEVANNLQQAEKLIIQAREEQADLVLLPENFAFMGLNEADKLSIAETYGDGPIQQKISELAKRLGIWIIPGTIPLKSTGSKVRASCVVYDEKGKCAARYDKIHLFDVNVSSKEAYQESLSVEGGHDLALVDTPIGKIGLTVCYDLRFAELYQELMRCGAQVFTVPSAFTAVTGLAHWEVLLRARAIENLCYVLAANQGGRHENGRSTYGHSMIVDPWGKVLTQKEAGNGIVIADIDLQSQKELRRTFPCLEHHVLNLKEIHQS</sequence>
<dbReference type="InterPro" id="IPR003010">
    <property type="entry name" value="C-N_Hydrolase"/>
</dbReference>
<dbReference type="EC" id="3.5.5.1" evidence="3"/>
<dbReference type="SUPFAM" id="SSF56317">
    <property type="entry name" value="Carbon-nitrogen hydrolase"/>
    <property type="match status" value="1"/>
</dbReference>
<accession>A0A378M035</accession>
<dbReference type="PROSITE" id="PS50263">
    <property type="entry name" value="CN_HYDROLASE"/>
    <property type="match status" value="1"/>
</dbReference>
<evidence type="ECO:0000313" key="3">
    <source>
        <dbReference type="EMBL" id="STY29691.1"/>
    </source>
</evidence>
<dbReference type="PANTHER" id="PTHR23088">
    <property type="entry name" value="NITRILASE-RELATED"/>
    <property type="match status" value="1"/>
</dbReference>
<protein>
    <submittedName>
        <fullName evidence="3">Hydrolase</fullName>
        <ecNumber evidence="3">3.5.1.77</ecNumber>
        <ecNumber evidence="3">3.5.5.1</ecNumber>
    </submittedName>
</protein>
<dbReference type="AlphaFoldDB" id="A0A378M035"/>
<dbReference type="Gene3D" id="3.60.110.10">
    <property type="entry name" value="Carbon-nitrogen hydrolase"/>
    <property type="match status" value="1"/>
</dbReference>
<evidence type="ECO:0000313" key="4">
    <source>
        <dbReference type="Proteomes" id="UP000255297"/>
    </source>
</evidence>